<dbReference type="CDD" id="cd06462">
    <property type="entry name" value="Peptidase_S24_S26"/>
    <property type="match status" value="1"/>
</dbReference>
<dbReference type="Gene3D" id="2.60.120.200">
    <property type="match status" value="1"/>
</dbReference>
<name>A0ABU8LIF6_9MICO</name>
<dbReference type="InterPro" id="IPR013320">
    <property type="entry name" value="ConA-like_dom_sf"/>
</dbReference>
<dbReference type="SUPFAM" id="SSF51306">
    <property type="entry name" value="LexA/Signal peptidase"/>
    <property type="match status" value="1"/>
</dbReference>
<keyword evidence="1" id="KW-0472">Membrane</keyword>
<dbReference type="EMBL" id="JBBDGN010000001">
    <property type="protein sequence ID" value="MEJ1090371.1"/>
    <property type="molecule type" value="Genomic_DNA"/>
</dbReference>
<dbReference type="SUPFAM" id="SSF49899">
    <property type="entry name" value="Concanavalin A-like lectins/glucanases"/>
    <property type="match status" value="1"/>
</dbReference>
<reference evidence="2 3" key="1">
    <citation type="submission" date="2024-02" db="EMBL/GenBank/DDBJ databases">
        <authorList>
            <person name="Saticioglu I.B."/>
        </authorList>
    </citation>
    <scope>NUCLEOTIDE SEQUENCE [LARGE SCALE GENOMIC DNA]</scope>
    <source>
        <strain evidence="2 3">Mu-43</strain>
    </source>
</reference>
<gene>
    <name evidence="2" type="ORF">WDU93_01600</name>
</gene>
<feature type="transmembrane region" description="Helical" evidence="1">
    <location>
        <begin position="139"/>
        <end position="159"/>
    </location>
</feature>
<sequence length="480" mass="49920">MIRIPALLRSTVLTLGAILGTLCILWTAALVLLGVTPLVLLSGSMAPALNPGDVAFARTVPASEVTTGDVVSVVSASGVRITHRVIDSAPARSPLGAGAVLHLQGDANDSPDPEAYTVSSVHEVVASVPRLGYLLHAAGSPWGIAAGLALLLACVALGWRAPERHADARHDAAPRAADTSPTRRIAAGRTAARRMAALLALTLVPLFALGSTAAPQNTLAYFSDSPTANSVASGIDAAPWFTCAQAMAVSATTTSPFAYYPFTDAVGSTQADDATGGTDAVMGAAAANYTFGGAQPCRRDGDTGVRFDGAAGYAAGPNVAGYAWNVFTVSLWFRNDATATPNQRGLIGMSNLPTGLGGLNDRKMWLDSQGRVKFGVFTTSQQTITSPNRYDDAKWHMATASLSTAGMKLYVDGELVVFFAGASAGYPYGTEPMYWTVGSVNGWGSGGGYWKGNISKAGIWKRALTDQEIRDMYRSALPLN</sequence>
<feature type="transmembrane region" description="Helical" evidence="1">
    <location>
        <begin position="195"/>
        <end position="214"/>
    </location>
</feature>
<protein>
    <submittedName>
        <fullName evidence="2">LamG-like jellyroll fold domain-containing protein</fullName>
    </submittedName>
</protein>
<proteinExistence type="predicted"/>
<evidence type="ECO:0000313" key="3">
    <source>
        <dbReference type="Proteomes" id="UP001366085"/>
    </source>
</evidence>
<comment type="caution">
    <text evidence="2">The sequence shown here is derived from an EMBL/GenBank/DDBJ whole genome shotgun (WGS) entry which is preliminary data.</text>
</comment>
<accession>A0ABU8LIF6</accession>
<dbReference type="RefSeq" id="WP_337316676.1">
    <property type="nucleotide sequence ID" value="NZ_JBBDGN010000001.1"/>
</dbReference>
<dbReference type="Pfam" id="PF13385">
    <property type="entry name" value="Laminin_G_3"/>
    <property type="match status" value="1"/>
</dbReference>
<feature type="transmembrane region" description="Helical" evidence="1">
    <location>
        <begin position="12"/>
        <end position="35"/>
    </location>
</feature>
<organism evidence="2 3">
    <name type="scientific">Microbacterium istanbulense</name>
    <dbReference type="NCBI Taxonomy" id="3122049"/>
    <lineage>
        <taxon>Bacteria</taxon>
        <taxon>Bacillati</taxon>
        <taxon>Actinomycetota</taxon>
        <taxon>Actinomycetes</taxon>
        <taxon>Micrococcales</taxon>
        <taxon>Microbacteriaceae</taxon>
        <taxon>Microbacterium</taxon>
    </lineage>
</organism>
<dbReference type="Proteomes" id="UP001366085">
    <property type="component" value="Unassembled WGS sequence"/>
</dbReference>
<dbReference type="InterPro" id="IPR036286">
    <property type="entry name" value="LexA/Signal_pep-like_sf"/>
</dbReference>
<keyword evidence="1" id="KW-1133">Transmembrane helix</keyword>
<evidence type="ECO:0000256" key="1">
    <source>
        <dbReference type="SAM" id="Phobius"/>
    </source>
</evidence>
<keyword evidence="3" id="KW-1185">Reference proteome</keyword>
<keyword evidence="1" id="KW-0812">Transmembrane</keyword>
<evidence type="ECO:0000313" key="2">
    <source>
        <dbReference type="EMBL" id="MEJ1090371.1"/>
    </source>
</evidence>